<dbReference type="InterPro" id="IPR009045">
    <property type="entry name" value="Zn_M74/Hedgehog-like"/>
</dbReference>
<dbReference type="RefSeq" id="WP_103976639.1">
    <property type="nucleotide sequence ID" value="NZ_PGLV01000001.1"/>
</dbReference>
<keyword evidence="1" id="KW-0224">Dipeptidase</keyword>
<dbReference type="GO" id="GO:0160237">
    <property type="term" value="F:D-Ala-D-Ala dipeptidase activity"/>
    <property type="evidence" value="ECO:0007669"/>
    <property type="project" value="UniProtKB-EC"/>
</dbReference>
<dbReference type="EMBL" id="PGLV01000001">
    <property type="protein sequence ID" value="POZ56556.1"/>
    <property type="molecule type" value="Genomic_DNA"/>
</dbReference>
<keyword evidence="1" id="KW-0645">Protease</keyword>
<gene>
    <name evidence="1" type="primary">ddpX_1</name>
    <name evidence="1" type="ORF">LYSIN_01339</name>
</gene>
<name>A0A2S5D0H0_LYSSH</name>
<organism evidence="1 2">
    <name type="scientific">Lysinibacillus sphaericus</name>
    <name type="common">Bacillus sphaericus</name>
    <dbReference type="NCBI Taxonomy" id="1421"/>
    <lineage>
        <taxon>Bacteria</taxon>
        <taxon>Bacillati</taxon>
        <taxon>Bacillota</taxon>
        <taxon>Bacilli</taxon>
        <taxon>Bacillales</taxon>
        <taxon>Bacillaceae</taxon>
        <taxon>Lysinibacillus</taxon>
    </lineage>
</organism>
<protein>
    <submittedName>
        <fullName evidence="1">D-alanyl-D-alanine dipeptidase</fullName>
        <ecNumber evidence="1">3.4.13.22</ecNumber>
    </submittedName>
</protein>
<dbReference type="AlphaFoldDB" id="A0A2S5D0H0"/>
<dbReference type="Proteomes" id="UP000237319">
    <property type="component" value="Unassembled WGS sequence"/>
</dbReference>
<comment type="caution">
    <text evidence="1">The sequence shown here is derived from an EMBL/GenBank/DDBJ whole genome shotgun (WGS) entry which is preliminary data.</text>
</comment>
<proteinExistence type="predicted"/>
<keyword evidence="2" id="KW-1185">Reference proteome</keyword>
<dbReference type="EC" id="3.4.13.22" evidence="1"/>
<evidence type="ECO:0000313" key="1">
    <source>
        <dbReference type="EMBL" id="POZ56556.1"/>
    </source>
</evidence>
<reference evidence="1 2" key="1">
    <citation type="submission" date="2017-11" db="EMBL/GenBank/DDBJ databases">
        <title>Genome sequence of Lysinibacillus sphaericus, a lignin-degrading bacteria isolated from municipal solid waste soil.</title>
        <authorList>
            <person name="Persinoti G.F."/>
            <person name="Paixao D.A."/>
            <person name="Bugg T.D."/>
            <person name="Squina F.M."/>
        </authorList>
    </citation>
    <scope>NUCLEOTIDE SEQUENCE [LARGE SCALE GENOMIC DNA]</scope>
    <source>
        <strain evidence="1 2">A1</strain>
    </source>
</reference>
<sequence length="95" mass="10754">MDTMIIRKMEQKDLKAVKVVQFEEYIMPTPIHELSMASATFTGPVNALSKTAWQNAFLTDAMNDSSISLQRYCTIAGLTPLASEWWHFNDIDAIN</sequence>
<accession>A0A2S5D0H0</accession>
<dbReference type="Gene3D" id="3.30.1380.10">
    <property type="match status" value="1"/>
</dbReference>
<keyword evidence="1" id="KW-0378">Hydrolase</keyword>
<evidence type="ECO:0000313" key="2">
    <source>
        <dbReference type="Proteomes" id="UP000237319"/>
    </source>
</evidence>